<feature type="transmembrane region" description="Helical" evidence="2">
    <location>
        <begin position="320"/>
        <end position="340"/>
    </location>
</feature>
<accession>A0A6A2V9I0</accession>
<evidence type="ECO:0000313" key="4">
    <source>
        <dbReference type="Proteomes" id="UP000440041"/>
    </source>
</evidence>
<dbReference type="AlphaFoldDB" id="A0A6A2V9I0"/>
<organism evidence="3 4">
    <name type="scientific">Bifidobacterium apri</name>
    <dbReference type="NCBI Taxonomy" id="1769423"/>
    <lineage>
        <taxon>Bacteria</taxon>
        <taxon>Bacillati</taxon>
        <taxon>Actinomycetota</taxon>
        <taxon>Actinomycetes</taxon>
        <taxon>Bifidobacteriales</taxon>
        <taxon>Bifidobacteriaceae</taxon>
        <taxon>Bifidobacterium</taxon>
    </lineage>
</organism>
<feature type="transmembrane region" description="Helical" evidence="2">
    <location>
        <begin position="347"/>
        <end position="375"/>
    </location>
</feature>
<dbReference type="InterPro" id="IPR010540">
    <property type="entry name" value="CmpB_TMEM229"/>
</dbReference>
<dbReference type="Proteomes" id="UP000440041">
    <property type="component" value="Unassembled WGS sequence"/>
</dbReference>
<keyword evidence="2" id="KW-0812">Transmembrane</keyword>
<sequence>MTGTDNAGLQSAGVGEPAPARDASNTTHAGDTAGKGDNSGEARTSTAADASVASISTAASTPAVHTPSTPSGLSAVSGAIAALTVTAAEREATATQLNADEESSQLLDNGKHTLPFITRLYGGLVMVLGVCTIPLIIYELTYSIRQILDGKVTIDALALPFILSCVEVVVLIADAACMAVFGIQLLRSRRHHAARWAYALMPLTLAHGMLSLALEGFGTNLLGPFIQMTILVALSVTLDPALLQERQLQWHLKRMDDREAYDKAVQEDMLGRDQSGKGYISLDYFNIFWLFVVGCVVGLIIETIYHFVLVHEYQDRAGLLWGPFSPIYGCGAVILTVCLNRLWRKNAVLIFFASAVIGGAFEFFVSWFMEAAFGITAWDYTGQWLSIGGRTSGKYMVFWGLLGLAWIKFVLPYLLRLINRIPWKIRYSLTAVCTVLMLVDIVMTLMALDCWYSRVSGVPQNAPVTQFFAQHFDDAYMQHRFQTMTIDPSKSGRIA</sequence>
<feature type="transmembrane region" description="Helical" evidence="2">
    <location>
        <begin position="120"/>
        <end position="138"/>
    </location>
</feature>
<feature type="transmembrane region" description="Helical" evidence="2">
    <location>
        <begin position="287"/>
        <end position="308"/>
    </location>
</feature>
<feature type="transmembrane region" description="Helical" evidence="2">
    <location>
        <begin position="158"/>
        <end position="181"/>
    </location>
</feature>
<evidence type="ECO:0000313" key="3">
    <source>
        <dbReference type="EMBL" id="KAB8299415.1"/>
    </source>
</evidence>
<comment type="caution">
    <text evidence="3">The sequence shown here is derived from an EMBL/GenBank/DDBJ whole genome shotgun (WGS) entry which is preliminary data.</text>
</comment>
<name>A0A6A2V9I0_9BIFI</name>
<dbReference type="Pfam" id="PF06541">
    <property type="entry name" value="ABC_trans_CmpB"/>
    <property type="match status" value="1"/>
</dbReference>
<evidence type="ECO:0000256" key="2">
    <source>
        <dbReference type="SAM" id="Phobius"/>
    </source>
</evidence>
<feature type="transmembrane region" description="Helical" evidence="2">
    <location>
        <begin position="193"/>
        <end position="213"/>
    </location>
</feature>
<dbReference type="RefSeq" id="WP_152355456.1">
    <property type="nucleotide sequence ID" value="NZ_JBHLXF010000029.1"/>
</dbReference>
<reference evidence="3 4" key="1">
    <citation type="submission" date="2019-09" db="EMBL/GenBank/DDBJ databases">
        <title>Characterization of the phylogenetic diversity of two novel species belonging to the genus Bifidobacterium: Bifidobacterium cebidarum sp. nov. and Bifidobacterium leontopitheci sp. nov.</title>
        <authorList>
            <person name="Lugli G.A."/>
            <person name="Duranti S."/>
            <person name="Milani C."/>
            <person name="Turroni F."/>
            <person name="Ventura M."/>
        </authorList>
    </citation>
    <scope>NUCLEOTIDE SEQUENCE [LARGE SCALE GENOMIC DNA]</scope>
    <source>
        <strain evidence="3 4">DSM 100238</strain>
    </source>
</reference>
<feature type="transmembrane region" description="Helical" evidence="2">
    <location>
        <begin position="427"/>
        <end position="448"/>
    </location>
</feature>
<evidence type="ECO:0000256" key="1">
    <source>
        <dbReference type="SAM" id="MobiDB-lite"/>
    </source>
</evidence>
<dbReference type="EMBL" id="WBSO01000004">
    <property type="protein sequence ID" value="KAB8299415.1"/>
    <property type="molecule type" value="Genomic_DNA"/>
</dbReference>
<feature type="region of interest" description="Disordered" evidence="1">
    <location>
        <begin position="1"/>
        <end position="49"/>
    </location>
</feature>
<keyword evidence="2" id="KW-1133">Transmembrane helix</keyword>
<feature type="transmembrane region" description="Helical" evidence="2">
    <location>
        <begin position="395"/>
        <end position="415"/>
    </location>
</feature>
<feature type="transmembrane region" description="Helical" evidence="2">
    <location>
        <begin position="225"/>
        <end position="243"/>
    </location>
</feature>
<proteinExistence type="predicted"/>
<keyword evidence="4" id="KW-1185">Reference proteome</keyword>
<keyword evidence="2" id="KW-0472">Membrane</keyword>
<gene>
    <name evidence="3" type="ORF">DSM100238_0847</name>
</gene>
<dbReference type="OrthoDB" id="9789229at2"/>
<protein>
    <submittedName>
        <fullName evidence="3">Putative ABC-transporter type IV</fullName>
    </submittedName>
</protein>